<proteinExistence type="predicted"/>
<evidence type="ECO:0000313" key="2">
    <source>
        <dbReference type="EMBL" id="EUC31774.1"/>
    </source>
</evidence>
<evidence type="ECO:0000256" key="1">
    <source>
        <dbReference type="SAM" id="MobiDB-lite"/>
    </source>
</evidence>
<dbReference type="RefSeq" id="XP_007713909.1">
    <property type="nucleotide sequence ID" value="XM_007715719.1"/>
</dbReference>
<dbReference type="AlphaFoldDB" id="W6Y8T1"/>
<dbReference type="KEGG" id="bze:COCCADRAFT_27571"/>
<sequence length="100" mass="10609">MAVSQASSTARRLPMACAAAAAAAVAAPAANQHAPRPRLVLMAPARPWQMLQSSSPICHRPMQPAHPHPSPKPSSRLHVQPPSGRDHVVTASFLARHPPR</sequence>
<name>W6Y8T1_COCC2</name>
<dbReference type="HOGENOM" id="CLU_2305584_0_0_1"/>
<keyword evidence="3" id="KW-1185">Reference proteome</keyword>
<dbReference type="GeneID" id="19146217"/>
<organism evidence="2 3">
    <name type="scientific">Cochliobolus carbonum (strain 26-R-13)</name>
    <name type="common">Maize leaf spot fungus</name>
    <name type="synonym">Bipolaris zeicola</name>
    <dbReference type="NCBI Taxonomy" id="930089"/>
    <lineage>
        <taxon>Eukaryota</taxon>
        <taxon>Fungi</taxon>
        <taxon>Dikarya</taxon>
        <taxon>Ascomycota</taxon>
        <taxon>Pezizomycotina</taxon>
        <taxon>Dothideomycetes</taxon>
        <taxon>Pleosporomycetidae</taxon>
        <taxon>Pleosporales</taxon>
        <taxon>Pleosporineae</taxon>
        <taxon>Pleosporaceae</taxon>
        <taxon>Bipolaris</taxon>
    </lineage>
</organism>
<evidence type="ECO:0000313" key="3">
    <source>
        <dbReference type="Proteomes" id="UP000053841"/>
    </source>
</evidence>
<protein>
    <submittedName>
        <fullName evidence="2">Uncharacterized protein</fullName>
    </submittedName>
</protein>
<gene>
    <name evidence="2" type="ORF">COCCADRAFT_27571</name>
</gene>
<reference evidence="2 3" key="1">
    <citation type="journal article" date="2013" name="PLoS Genet.">
        <title>Comparative genome structure, secondary metabolite, and effector coding capacity across Cochliobolus pathogens.</title>
        <authorList>
            <person name="Condon B.J."/>
            <person name="Leng Y."/>
            <person name="Wu D."/>
            <person name="Bushley K.E."/>
            <person name="Ohm R.A."/>
            <person name="Otillar R."/>
            <person name="Martin J."/>
            <person name="Schackwitz W."/>
            <person name="Grimwood J."/>
            <person name="MohdZainudin N."/>
            <person name="Xue C."/>
            <person name="Wang R."/>
            <person name="Manning V.A."/>
            <person name="Dhillon B."/>
            <person name="Tu Z.J."/>
            <person name="Steffenson B.J."/>
            <person name="Salamov A."/>
            <person name="Sun H."/>
            <person name="Lowry S."/>
            <person name="LaButti K."/>
            <person name="Han J."/>
            <person name="Copeland A."/>
            <person name="Lindquist E."/>
            <person name="Barry K."/>
            <person name="Schmutz J."/>
            <person name="Baker S.E."/>
            <person name="Ciuffetti L.M."/>
            <person name="Grigoriev I.V."/>
            <person name="Zhong S."/>
            <person name="Turgeon B.G."/>
        </authorList>
    </citation>
    <scope>NUCLEOTIDE SEQUENCE [LARGE SCALE GENOMIC DNA]</scope>
    <source>
        <strain evidence="2 3">26-R-13</strain>
    </source>
</reference>
<accession>W6Y8T1</accession>
<dbReference type="EMBL" id="KI964651">
    <property type="protein sequence ID" value="EUC31774.1"/>
    <property type="molecule type" value="Genomic_DNA"/>
</dbReference>
<dbReference type="Proteomes" id="UP000053841">
    <property type="component" value="Unassembled WGS sequence"/>
</dbReference>
<feature type="region of interest" description="Disordered" evidence="1">
    <location>
        <begin position="52"/>
        <end position="100"/>
    </location>
</feature>